<name>A0A915Z7B9_9GLOM</name>
<comment type="caution">
    <text evidence="4">The sequence shown here is derived from an EMBL/GenBank/DDBJ whole genome shotgun (WGS) entry which is preliminary data.</text>
</comment>
<evidence type="ECO:0000256" key="1">
    <source>
        <dbReference type="PROSITE-ProRule" id="PRU00047"/>
    </source>
</evidence>
<keyword evidence="1" id="KW-0863">Zinc-finger</keyword>
<gene>
    <name evidence="4" type="ORF">CHRIB12_LOCUS10493</name>
</gene>
<accession>A0A915Z7B9</accession>
<feature type="region of interest" description="Disordered" evidence="2">
    <location>
        <begin position="197"/>
        <end position="217"/>
    </location>
</feature>
<dbReference type="PROSITE" id="PS50158">
    <property type="entry name" value="ZF_CCHC"/>
    <property type="match status" value="1"/>
</dbReference>
<dbReference type="InterPro" id="IPR001878">
    <property type="entry name" value="Znf_CCHC"/>
</dbReference>
<reference evidence="4" key="1">
    <citation type="submission" date="2020-05" db="EMBL/GenBank/DDBJ databases">
        <authorList>
            <person name="Rincon C."/>
            <person name="Sanders R I."/>
            <person name="Robbins C."/>
            <person name="Chaturvedi A."/>
        </authorList>
    </citation>
    <scope>NUCLEOTIDE SEQUENCE</scope>
    <source>
        <strain evidence="4">CHB12</strain>
    </source>
</reference>
<protein>
    <recommendedName>
        <fullName evidence="3">CCHC-type domain-containing protein</fullName>
    </recommendedName>
</protein>
<organism evidence="4 5">
    <name type="scientific">Rhizophagus irregularis</name>
    <dbReference type="NCBI Taxonomy" id="588596"/>
    <lineage>
        <taxon>Eukaryota</taxon>
        <taxon>Fungi</taxon>
        <taxon>Fungi incertae sedis</taxon>
        <taxon>Mucoromycota</taxon>
        <taxon>Glomeromycotina</taxon>
        <taxon>Glomeromycetes</taxon>
        <taxon>Glomerales</taxon>
        <taxon>Glomeraceae</taxon>
        <taxon>Rhizophagus</taxon>
    </lineage>
</organism>
<feature type="region of interest" description="Disordered" evidence="2">
    <location>
        <begin position="1"/>
        <end position="22"/>
    </location>
</feature>
<feature type="compositionally biased region" description="Acidic residues" evidence="2">
    <location>
        <begin position="278"/>
        <end position="307"/>
    </location>
</feature>
<feature type="compositionally biased region" description="Acidic residues" evidence="2">
    <location>
        <begin position="243"/>
        <end position="258"/>
    </location>
</feature>
<evidence type="ECO:0000313" key="4">
    <source>
        <dbReference type="EMBL" id="CAB5365584.1"/>
    </source>
</evidence>
<feature type="region of interest" description="Disordered" evidence="2">
    <location>
        <begin position="240"/>
        <end position="307"/>
    </location>
</feature>
<feature type="domain" description="CCHC-type" evidence="3">
    <location>
        <begin position="32"/>
        <end position="45"/>
    </location>
</feature>
<evidence type="ECO:0000259" key="3">
    <source>
        <dbReference type="PROSITE" id="PS50158"/>
    </source>
</evidence>
<keyword evidence="1" id="KW-0479">Metal-binding</keyword>
<proteinExistence type="predicted"/>
<dbReference type="EMBL" id="CAGKOT010000021">
    <property type="protein sequence ID" value="CAB5365584.1"/>
    <property type="molecule type" value="Genomic_DNA"/>
</dbReference>
<dbReference type="OrthoDB" id="2474757at2759"/>
<keyword evidence="1" id="KW-0862">Zinc</keyword>
<feature type="region of interest" description="Disordered" evidence="2">
    <location>
        <begin position="60"/>
        <end position="90"/>
    </location>
</feature>
<dbReference type="AlphaFoldDB" id="A0A915Z7B9"/>
<dbReference type="Proteomes" id="UP000684084">
    <property type="component" value="Unassembled WGS sequence"/>
</dbReference>
<evidence type="ECO:0000256" key="2">
    <source>
        <dbReference type="SAM" id="MobiDB-lite"/>
    </source>
</evidence>
<sequence length="307" mass="36661">MEKGLNNNNRERNQLNQRRNNRRPINYDEVTCYRCNRRGHFANRCLLGDNSQRNERRVNFINVEDYQEDNNYDYEDYEESDDNDYDYENNEYDDPQLYSYDRDLYEKDNLVQERRRSNRLNPTQGWKTFGKPNLDEEILKRKGEEQKYRNRVETPMEEEERQTLYSREAEPNIPKGYRYSKKRGEYYDSMEGINKWRAAGGTPGPRKDKTKGVNPTDPVLELKDKEKVISVPVWYIRQIGGSEESDYESESEESDYEQEEGKKLYTMKEAIKEKKETTEEEGSQEDSESSSEESSSDDSELLNENEK</sequence>
<feature type="compositionally biased region" description="Basic and acidic residues" evidence="2">
    <location>
        <begin position="1"/>
        <end position="13"/>
    </location>
</feature>
<dbReference type="GO" id="GO:0008270">
    <property type="term" value="F:zinc ion binding"/>
    <property type="evidence" value="ECO:0007669"/>
    <property type="project" value="UniProtKB-KW"/>
</dbReference>
<dbReference type="VEuPathDB" id="FungiDB:RhiirFUN_026211"/>
<feature type="compositionally biased region" description="Acidic residues" evidence="2">
    <location>
        <begin position="65"/>
        <end position="90"/>
    </location>
</feature>
<dbReference type="GO" id="GO:0003676">
    <property type="term" value="F:nucleic acid binding"/>
    <property type="evidence" value="ECO:0007669"/>
    <property type="project" value="InterPro"/>
</dbReference>
<evidence type="ECO:0000313" key="5">
    <source>
        <dbReference type="Proteomes" id="UP000684084"/>
    </source>
</evidence>